<feature type="compositionally biased region" description="Low complexity" evidence="1">
    <location>
        <begin position="95"/>
        <end position="115"/>
    </location>
</feature>
<gene>
    <name evidence="3" type="ORF">R1sor_023450</name>
</gene>
<feature type="region of interest" description="Disordered" evidence="1">
    <location>
        <begin position="683"/>
        <end position="706"/>
    </location>
</feature>
<feature type="region of interest" description="Disordered" evidence="1">
    <location>
        <begin position="56"/>
        <end position="137"/>
    </location>
</feature>
<organism evidence="3 4">
    <name type="scientific">Riccia sorocarpa</name>
    <dbReference type="NCBI Taxonomy" id="122646"/>
    <lineage>
        <taxon>Eukaryota</taxon>
        <taxon>Viridiplantae</taxon>
        <taxon>Streptophyta</taxon>
        <taxon>Embryophyta</taxon>
        <taxon>Marchantiophyta</taxon>
        <taxon>Marchantiopsida</taxon>
        <taxon>Marchantiidae</taxon>
        <taxon>Marchantiales</taxon>
        <taxon>Ricciaceae</taxon>
        <taxon>Riccia</taxon>
    </lineage>
</organism>
<reference evidence="3 4" key="1">
    <citation type="submission" date="2024-09" db="EMBL/GenBank/DDBJ databases">
        <title>Chromosome-scale assembly of Riccia sorocarpa.</title>
        <authorList>
            <person name="Paukszto L."/>
        </authorList>
    </citation>
    <scope>NUCLEOTIDE SEQUENCE [LARGE SCALE GENOMIC DNA]</scope>
    <source>
        <strain evidence="3">LP-2024</strain>
        <tissue evidence="3">Aerial parts of the thallus</tissue>
    </source>
</reference>
<dbReference type="Proteomes" id="UP001633002">
    <property type="component" value="Unassembled WGS sequence"/>
</dbReference>
<dbReference type="EMBL" id="JBJQOH010000007">
    <property type="protein sequence ID" value="KAL3680494.1"/>
    <property type="molecule type" value="Genomic_DNA"/>
</dbReference>
<evidence type="ECO:0000259" key="2">
    <source>
        <dbReference type="PROSITE" id="PS51035"/>
    </source>
</evidence>
<dbReference type="InterPro" id="IPR003103">
    <property type="entry name" value="BAG_domain"/>
</dbReference>
<feature type="compositionally biased region" description="Basic residues" evidence="1">
    <location>
        <begin position="691"/>
        <end position="706"/>
    </location>
</feature>
<feature type="region of interest" description="Disordered" evidence="1">
    <location>
        <begin position="584"/>
        <end position="625"/>
    </location>
</feature>
<dbReference type="Gene3D" id="1.20.58.120">
    <property type="entry name" value="BAG domain"/>
    <property type="match status" value="1"/>
</dbReference>
<keyword evidence="4" id="KW-1185">Reference proteome</keyword>
<feature type="compositionally biased region" description="Polar residues" evidence="1">
    <location>
        <begin position="116"/>
        <end position="126"/>
    </location>
</feature>
<evidence type="ECO:0000256" key="1">
    <source>
        <dbReference type="SAM" id="MobiDB-lite"/>
    </source>
</evidence>
<dbReference type="InterPro" id="IPR036533">
    <property type="entry name" value="BAG_dom_sf"/>
</dbReference>
<dbReference type="PROSITE" id="PS51035">
    <property type="entry name" value="BAG"/>
    <property type="match status" value="1"/>
</dbReference>
<dbReference type="SUPFAM" id="SSF63491">
    <property type="entry name" value="BAG domain"/>
    <property type="match status" value="1"/>
</dbReference>
<dbReference type="Pfam" id="PF02179">
    <property type="entry name" value="BAG"/>
    <property type="match status" value="1"/>
</dbReference>
<proteinExistence type="predicted"/>
<sequence>MGGGMAFGEPYEYGFRYPYGAMGRPGYGSGYAPRRPSRFWVDESFPEEGTNLARKRKLDGVKGEPLSNGKNVREIFVDGPSAGATPRSRELEAESNVSTKSRSSSSASLASPSSSLLNENRSTGESPTVRIPVTFNSEPAKEQPVRVVLPEGIKKPKRALNVETAAALIQSAYRGYALRRTKPLQHMRRISEIRTKLKEIERRLSDDDTVREMRTDTNVRLQITEGIMALLLQLDSIQGVHADVRVWRKAVTREVVMLEERVDALLNGEGPSVEKEVVSVESSFPSRDGNAAMTAEGDSAGVCDGDEDMSDIAPKEFPPETVDPVEEIVLHQLKLEDDEGRPPTDEVISEEGKSNYVCEHDDKGVVFLNPECLQAASVIEPIRQCVDKLKGEDVVSSPNLKIDQASNLDEQVGHSDVGLEASKLGSGVPQQSGDLTSADQLDSCVLPSTDEVGLMEIAECKAPTTADESQLSAEPLGASGDNVQPEAIENLGTRAAIVGEGETALFERHDSAPLGTGDMTEIAEHGQRMELDGESPREPDGGECARDLGGFECCLRSDPQEQERLKHFLEEISSPSSLRLMEAEETGSLAPSGLSGMFSEREEDDDRVATSEQQSTQGAHCKEEATCEPAEKLDKDQLLLKLSEENKMLKSLLLDVMKWNQLQANNMKNVTERLGKLEDKLMKKSNSGKPRAQRCSRSRLERKLRR</sequence>
<accession>A0ABD3GTP1</accession>
<protein>
    <recommendedName>
        <fullName evidence="2">BAG domain-containing protein</fullName>
    </recommendedName>
</protein>
<name>A0ABD3GTP1_9MARC</name>
<dbReference type="PANTHER" id="PTHR33322">
    <property type="entry name" value="BAG DOMAIN CONTAINING PROTEIN, EXPRESSED"/>
    <property type="match status" value="1"/>
</dbReference>
<evidence type="ECO:0000313" key="4">
    <source>
        <dbReference type="Proteomes" id="UP001633002"/>
    </source>
</evidence>
<dbReference type="PROSITE" id="PS50096">
    <property type="entry name" value="IQ"/>
    <property type="match status" value="1"/>
</dbReference>
<dbReference type="PANTHER" id="PTHR33322:SF4">
    <property type="entry name" value="BAG DOMAIN CONTAINING PROTEIN, EXPRESSED"/>
    <property type="match status" value="1"/>
</dbReference>
<feature type="domain" description="BAG" evidence="2">
    <location>
        <begin position="189"/>
        <end position="266"/>
    </location>
</feature>
<dbReference type="AlphaFoldDB" id="A0ABD3GTP1"/>
<comment type="caution">
    <text evidence="3">The sequence shown here is derived from an EMBL/GenBank/DDBJ whole genome shotgun (WGS) entry which is preliminary data.</text>
</comment>
<evidence type="ECO:0000313" key="3">
    <source>
        <dbReference type="EMBL" id="KAL3680494.1"/>
    </source>
</evidence>
<dbReference type="InterPro" id="IPR040400">
    <property type="entry name" value="BAG5/6/7/8"/>
</dbReference>